<organism evidence="1 2">
    <name type="scientific">Sagittula marina</name>
    <dbReference type="NCBI Taxonomy" id="943940"/>
    <lineage>
        <taxon>Bacteria</taxon>
        <taxon>Pseudomonadati</taxon>
        <taxon>Pseudomonadota</taxon>
        <taxon>Alphaproteobacteria</taxon>
        <taxon>Rhodobacterales</taxon>
        <taxon>Roseobacteraceae</taxon>
        <taxon>Sagittula</taxon>
    </lineage>
</organism>
<evidence type="ECO:0000313" key="1">
    <source>
        <dbReference type="EMBL" id="MBB3985458.1"/>
    </source>
</evidence>
<evidence type="ECO:0000313" key="2">
    <source>
        <dbReference type="Proteomes" id="UP000541426"/>
    </source>
</evidence>
<accession>A0A7W6GSC3</accession>
<proteinExistence type="predicted"/>
<sequence length="30" mass="3196">MFGKCSATPIGAVQHLPYVWSVMTAEDANA</sequence>
<reference evidence="1 2" key="1">
    <citation type="submission" date="2020-08" db="EMBL/GenBank/DDBJ databases">
        <title>Genomic Encyclopedia of Type Strains, Phase IV (KMG-IV): sequencing the most valuable type-strain genomes for metagenomic binning, comparative biology and taxonomic classification.</title>
        <authorList>
            <person name="Goeker M."/>
        </authorList>
    </citation>
    <scope>NUCLEOTIDE SEQUENCE [LARGE SCALE GENOMIC DNA]</scope>
    <source>
        <strain evidence="1 2">DSM 102235</strain>
    </source>
</reference>
<name>A0A7W6GSC3_9RHOB</name>
<dbReference type="EMBL" id="JACIEJ010000004">
    <property type="protein sequence ID" value="MBB3985458.1"/>
    <property type="molecule type" value="Genomic_DNA"/>
</dbReference>
<dbReference type="Proteomes" id="UP000541426">
    <property type="component" value="Unassembled WGS sequence"/>
</dbReference>
<keyword evidence="2" id="KW-1185">Reference proteome</keyword>
<protein>
    <submittedName>
        <fullName evidence="1">Uncharacterized protein</fullName>
    </submittedName>
</protein>
<comment type="caution">
    <text evidence="1">The sequence shown here is derived from an EMBL/GenBank/DDBJ whole genome shotgun (WGS) entry which is preliminary data.</text>
</comment>
<gene>
    <name evidence="1" type="ORF">GGQ68_001791</name>
</gene>
<dbReference type="AlphaFoldDB" id="A0A7W6GSC3"/>